<dbReference type="GO" id="GO:0008270">
    <property type="term" value="F:zinc ion binding"/>
    <property type="evidence" value="ECO:0007669"/>
    <property type="project" value="UniProtKB-KW"/>
</dbReference>
<feature type="region of interest" description="Disordered" evidence="8">
    <location>
        <begin position="1"/>
        <end position="96"/>
    </location>
</feature>
<feature type="compositionally biased region" description="Basic and acidic residues" evidence="8">
    <location>
        <begin position="79"/>
        <end position="88"/>
    </location>
</feature>
<dbReference type="SUPFAM" id="SSF57850">
    <property type="entry name" value="RING/U-box"/>
    <property type="match status" value="2"/>
</dbReference>
<dbReference type="InterPro" id="IPR031127">
    <property type="entry name" value="E3_UB_ligase_RBR"/>
</dbReference>
<dbReference type="GO" id="GO:0016567">
    <property type="term" value="P:protein ubiquitination"/>
    <property type="evidence" value="ECO:0007669"/>
    <property type="project" value="InterPro"/>
</dbReference>
<proteinExistence type="predicted"/>
<accession>A0A0D1WA72</accession>
<dbReference type="GO" id="GO:0004842">
    <property type="term" value="F:ubiquitin-protein transferase activity"/>
    <property type="evidence" value="ECO:0007669"/>
    <property type="project" value="InterPro"/>
</dbReference>
<dbReference type="InterPro" id="IPR044066">
    <property type="entry name" value="TRIAD_supradom"/>
</dbReference>
<evidence type="ECO:0000256" key="1">
    <source>
        <dbReference type="ARBA" id="ARBA00022679"/>
    </source>
</evidence>
<dbReference type="InterPro" id="IPR017907">
    <property type="entry name" value="Znf_RING_CS"/>
</dbReference>
<feature type="compositionally biased region" description="Polar residues" evidence="8">
    <location>
        <begin position="290"/>
        <end position="303"/>
    </location>
</feature>
<dbReference type="OrthoDB" id="9977870at2759"/>
<keyword evidence="2" id="KW-0479">Metal-binding</keyword>
<dbReference type="CDD" id="cd20335">
    <property type="entry name" value="BRcat_RBR"/>
    <property type="match status" value="1"/>
</dbReference>
<evidence type="ECO:0000313" key="12">
    <source>
        <dbReference type="Proteomes" id="UP000053599"/>
    </source>
</evidence>
<keyword evidence="4 7" id="KW-0863">Zinc-finger</keyword>
<feature type="compositionally biased region" description="Basic and acidic residues" evidence="8">
    <location>
        <begin position="329"/>
        <end position="349"/>
    </location>
</feature>
<keyword evidence="6" id="KW-0862">Zinc</keyword>
<keyword evidence="1" id="KW-0808">Transferase</keyword>
<dbReference type="EMBL" id="KN846951">
    <property type="protein sequence ID" value="KIV85725.1"/>
    <property type="molecule type" value="Genomic_DNA"/>
</dbReference>
<dbReference type="AlphaFoldDB" id="A0A0D1WA72"/>
<reference evidence="11 12" key="1">
    <citation type="submission" date="2015-01" db="EMBL/GenBank/DDBJ databases">
        <title>The Genome Sequence of Exophiala sideris CBS121828.</title>
        <authorList>
            <consortium name="The Broad Institute Genomics Platform"/>
            <person name="Cuomo C."/>
            <person name="de Hoog S."/>
            <person name="Gorbushina A."/>
            <person name="Stielow B."/>
            <person name="Teixiera M."/>
            <person name="Abouelleil A."/>
            <person name="Chapman S.B."/>
            <person name="Priest M."/>
            <person name="Young S.K."/>
            <person name="Wortman J."/>
            <person name="Nusbaum C."/>
            <person name="Birren B."/>
        </authorList>
    </citation>
    <scope>NUCLEOTIDE SEQUENCE [LARGE SCALE GENOMIC DNA]</scope>
    <source>
        <strain evidence="11 12">CBS 121828</strain>
    </source>
</reference>
<protein>
    <recommendedName>
        <fullName evidence="13">RING-type domain-containing protein</fullName>
    </recommendedName>
</protein>
<keyword evidence="3" id="KW-0677">Repeat</keyword>
<dbReference type="PANTHER" id="PTHR11685">
    <property type="entry name" value="RBR FAMILY RING FINGER AND IBR DOMAIN-CONTAINING"/>
    <property type="match status" value="1"/>
</dbReference>
<evidence type="ECO:0000259" key="9">
    <source>
        <dbReference type="PROSITE" id="PS50089"/>
    </source>
</evidence>
<dbReference type="Gene3D" id="1.20.120.1750">
    <property type="match status" value="1"/>
</dbReference>
<evidence type="ECO:0000259" key="10">
    <source>
        <dbReference type="PROSITE" id="PS51873"/>
    </source>
</evidence>
<dbReference type="Proteomes" id="UP000053599">
    <property type="component" value="Unassembled WGS sequence"/>
</dbReference>
<evidence type="ECO:0000256" key="7">
    <source>
        <dbReference type="PROSITE-ProRule" id="PRU00175"/>
    </source>
</evidence>
<feature type="domain" description="RING-type" evidence="9">
    <location>
        <begin position="119"/>
        <end position="165"/>
    </location>
</feature>
<keyword evidence="5" id="KW-0833">Ubl conjugation pathway</keyword>
<evidence type="ECO:0008006" key="13">
    <source>
        <dbReference type="Google" id="ProtNLM"/>
    </source>
</evidence>
<dbReference type="InterPro" id="IPR013083">
    <property type="entry name" value="Znf_RING/FYVE/PHD"/>
</dbReference>
<evidence type="ECO:0000256" key="5">
    <source>
        <dbReference type="ARBA" id="ARBA00022786"/>
    </source>
</evidence>
<feature type="compositionally biased region" description="Polar residues" evidence="8">
    <location>
        <begin position="67"/>
        <end position="78"/>
    </location>
</feature>
<feature type="compositionally biased region" description="Low complexity" evidence="8">
    <location>
        <begin position="1"/>
        <end position="13"/>
    </location>
</feature>
<feature type="region of interest" description="Disordered" evidence="8">
    <location>
        <begin position="286"/>
        <end position="362"/>
    </location>
</feature>
<evidence type="ECO:0000256" key="4">
    <source>
        <dbReference type="ARBA" id="ARBA00022771"/>
    </source>
</evidence>
<organism evidence="11 12">
    <name type="scientific">Exophiala sideris</name>
    <dbReference type="NCBI Taxonomy" id="1016849"/>
    <lineage>
        <taxon>Eukaryota</taxon>
        <taxon>Fungi</taxon>
        <taxon>Dikarya</taxon>
        <taxon>Ascomycota</taxon>
        <taxon>Pezizomycotina</taxon>
        <taxon>Eurotiomycetes</taxon>
        <taxon>Chaetothyriomycetidae</taxon>
        <taxon>Chaetothyriales</taxon>
        <taxon>Herpotrichiellaceae</taxon>
        <taxon>Exophiala</taxon>
    </lineage>
</organism>
<evidence type="ECO:0000256" key="2">
    <source>
        <dbReference type="ARBA" id="ARBA00022723"/>
    </source>
</evidence>
<sequence length="362" mass="39706">MSANSDSQASSSSPGPPSAIQRVTRRLARSTLTLSKVEGVQNEDGDELGMSTARATMDSDDDSASSGVTTRPPNSSLSHSDHEEHADSEQSTSLDSEQLRAQYSGSTGSQDSDLSPSTCQLCFDTPDTLIALTCGHTYCKQCLNRLFKTGTANPRSFPPKCCKDRPIELTAVQVYLDDDVFRRYNDVYSEFSDGNRLYCANKCCGSYIRQSRTFRIGRSIMCGGCGTYTCVDCKQVRDEHVIQDGLLQCTRPEQLMSAADRKLANTRGWKQCPGCKNLIEKTEGCDHHTVNPSGERTVDSSTGPPRAPLDAGGWPTPRPNFIESMLEESSERAKSDTTGEETSMTRENVKPGTKQRRSEEDE</sequence>
<evidence type="ECO:0000313" key="11">
    <source>
        <dbReference type="EMBL" id="KIV85725.1"/>
    </source>
</evidence>
<feature type="domain" description="RING-type" evidence="10">
    <location>
        <begin position="115"/>
        <end position="320"/>
    </location>
</feature>
<dbReference type="PROSITE" id="PS50089">
    <property type="entry name" value="ZF_RING_2"/>
    <property type="match status" value="1"/>
</dbReference>
<dbReference type="Gene3D" id="3.30.40.10">
    <property type="entry name" value="Zinc/RING finger domain, C3HC4 (zinc finger)"/>
    <property type="match status" value="1"/>
</dbReference>
<evidence type="ECO:0000256" key="3">
    <source>
        <dbReference type="ARBA" id="ARBA00022737"/>
    </source>
</evidence>
<name>A0A0D1WA72_9EURO</name>
<dbReference type="SMART" id="SM00184">
    <property type="entry name" value="RING"/>
    <property type="match status" value="1"/>
</dbReference>
<dbReference type="PROSITE" id="PS00518">
    <property type="entry name" value="ZF_RING_1"/>
    <property type="match status" value="1"/>
</dbReference>
<dbReference type="InterPro" id="IPR001841">
    <property type="entry name" value="Znf_RING"/>
</dbReference>
<dbReference type="PROSITE" id="PS51873">
    <property type="entry name" value="TRIAD"/>
    <property type="match status" value="1"/>
</dbReference>
<dbReference type="HOGENOM" id="CLU_765117_0_0_1"/>
<evidence type="ECO:0000256" key="6">
    <source>
        <dbReference type="ARBA" id="ARBA00022833"/>
    </source>
</evidence>
<dbReference type="STRING" id="1016849.A0A0D1WA72"/>
<evidence type="ECO:0000256" key="8">
    <source>
        <dbReference type="SAM" id="MobiDB-lite"/>
    </source>
</evidence>
<gene>
    <name evidence="11" type="ORF">PV11_01386</name>
</gene>
<dbReference type="Pfam" id="PF13920">
    <property type="entry name" value="zf-C3HC4_3"/>
    <property type="match status" value="1"/>
</dbReference>